<organism evidence="2 3">
    <name type="scientific">Rhizoctonia solani</name>
    <dbReference type="NCBI Taxonomy" id="456999"/>
    <lineage>
        <taxon>Eukaryota</taxon>
        <taxon>Fungi</taxon>
        <taxon>Dikarya</taxon>
        <taxon>Basidiomycota</taxon>
        <taxon>Agaricomycotina</taxon>
        <taxon>Agaricomycetes</taxon>
        <taxon>Cantharellales</taxon>
        <taxon>Ceratobasidiaceae</taxon>
        <taxon>Rhizoctonia</taxon>
    </lineage>
</organism>
<reference evidence="2" key="1">
    <citation type="submission" date="2021-01" db="EMBL/GenBank/DDBJ databases">
        <authorList>
            <person name="Kaushik A."/>
        </authorList>
    </citation>
    <scope>NUCLEOTIDE SEQUENCE</scope>
    <source>
        <strain evidence="2">Type strain: AG8-Rh-89/</strain>
    </source>
</reference>
<comment type="caution">
    <text evidence="2">The sequence shown here is derived from an EMBL/GenBank/DDBJ whole genome shotgun (WGS) entry which is preliminary data.</text>
</comment>
<dbReference type="AlphaFoldDB" id="A0A8H3BGZ4"/>
<accession>A0A8H3BGZ4</accession>
<protein>
    <submittedName>
        <fullName evidence="2">Uncharacterized protein</fullName>
    </submittedName>
</protein>
<name>A0A8H3BGZ4_9AGAM</name>
<evidence type="ECO:0000313" key="2">
    <source>
        <dbReference type="EMBL" id="CAE6456064.1"/>
    </source>
</evidence>
<proteinExistence type="predicted"/>
<dbReference type="EMBL" id="CAJMWZ010002469">
    <property type="protein sequence ID" value="CAE6456064.1"/>
    <property type="molecule type" value="Genomic_DNA"/>
</dbReference>
<evidence type="ECO:0000256" key="1">
    <source>
        <dbReference type="SAM" id="MobiDB-lite"/>
    </source>
</evidence>
<evidence type="ECO:0000313" key="3">
    <source>
        <dbReference type="Proteomes" id="UP000663850"/>
    </source>
</evidence>
<feature type="non-terminal residue" evidence="2">
    <location>
        <position position="1"/>
    </location>
</feature>
<sequence>MSNPTDILELARRRLQEAEDVFEEIAGMEVSHPLNPEESRVADALFTKMTNFRKVLTSGKEAVKGWKKKRASTNRVQGSSAKRPRPAPESDEDDESLVLVGSPSFKDEVKKAIKKPNYTAQEWFQMILEGNGGTMFQEATSGLYMVATGIANLPTQALNETVEETLKSPTASEVMELTDQTRIAEIDGEDLYRRYKATKNPSGALNQRTPLYILQHLVLSIHNLQFSLGWSRLSKGDTEGGKSFVVRQAYQARCAIKGIGCDYQSPKFLSFAKKFKDYNTGANRFLDAYLRVNRKVLVALIGILVEDEDARNQLLVALADVDQTIDASSGTQSNAR</sequence>
<dbReference type="Proteomes" id="UP000663850">
    <property type="component" value="Unassembled WGS sequence"/>
</dbReference>
<gene>
    <name evidence="2" type="ORF">RDB_LOCUS45789</name>
</gene>
<feature type="region of interest" description="Disordered" evidence="1">
    <location>
        <begin position="63"/>
        <end position="97"/>
    </location>
</feature>